<accession>A0ABM8SID3</accession>
<dbReference type="RefSeq" id="WP_200620905.1">
    <property type="nucleotide sequence ID" value="NZ_CAJNAU010000063.1"/>
</dbReference>
<name>A0ABM8SID3_9BURK</name>
<evidence type="ECO:0008006" key="4">
    <source>
        <dbReference type="Google" id="ProtNLM"/>
    </source>
</evidence>
<proteinExistence type="inferred from homology"/>
<dbReference type="Proteomes" id="UP000674425">
    <property type="component" value="Unassembled WGS sequence"/>
</dbReference>
<evidence type="ECO:0000313" key="2">
    <source>
        <dbReference type="EMBL" id="CAE6811532.1"/>
    </source>
</evidence>
<comment type="caution">
    <text evidence="2">The sequence shown here is derived from an EMBL/GenBank/DDBJ whole genome shotgun (WGS) entry which is preliminary data.</text>
</comment>
<dbReference type="SUPFAM" id="SSF53271">
    <property type="entry name" value="PRTase-like"/>
    <property type="match status" value="1"/>
</dbReference>
<dbReference type="PANTHER" id="PTHR47505">
    <property type="entry name" value="DNA UTILIZATION PROTEIN YHGH"/>
    <property type="match status" value="1"/>
</dbReference>
<dbReference type="InterPro" id="IPR000836">
    <property type="entry name" value="PRTase_dom"/>
</dbReference>
<organism evidence="2 3">
    <name type="scientific">Paraburkholderia aspalathi</name>
    <dbReference type="NCBI Taxonomy" id="1324617"/>
    <lineage>
        <taxon>Bacteria</taxon>
        <taxon>Pseudomonadati</taxon>
        <taxon>Pseudomonadota</taxon>
        <taxon>Betaproteobacteria</taxon>
        <taxon>Burkholderiales</taxon>
        <taxon>Burkholderiaceae</taxon>
        <taxon>Paraburkholderia</taxon>
    </lineage>
</organism>
<dbReference type="CDD" id="cd06223">
    <property type="entry name" value="PRTases_typeI"/>
    <property type="match status" value="1"/>
</dbReference>
<dbReference type="Gene3D" id="3.40.50.2020">
    <property type="match status" value="1"/>
</dbReference>
<dbReference type="InterPro" id="IPR029057">
    <property type="entry name" value="PRTase-like"/>
</dbReference>
<reference evidence="2 3" key="1">
    <citation type="submission" date="2021-02" db="EMBL/GenBank/DDBJ databases">
        <authorList>
            <person name="Vanwijnsberghe S."/>
        </authorList>
    </citation>
    <scope>NUCLEOTIDE SEQUENCE [LARGE SCALE GENOMIC DNA]</scope>
    <source>
        <strain evidence="2 3">R-69658</strain>
    </source>
</reference>
<evidence type="ECO:0000313" key="3">
    <source>
        <dbReference type="Proteomes" id="UP000674425"/>
    </source>
</evidence>
<gene>
    <name evidence="2" type="ORF">R69658_05427</name>
</gene>
<comment type="similarity">
    <text evidence="1">Belongs to the ComF/GntX family.</text>
</comment>
<keyword evidence="3" id="KW-1185">Reference proteome</keyword>
<dbReference type="EMBL" id="CAJNAU010000063">
    <property type="protein sequence ID" value="CAE6811532.1"/>
    <property type="molecule type" value="Genomic_DNA"/>
</dbReference>
<sequence>MQINLREIQGNWNKGFALDKHKISSTYIGDNQWGRPMFDTKRTEAGEALYQLKYKYDWEQVDALAQAVAQHIVPRLPQIGLIVPMPASSWRARQPVTEVARALGQVMKVPLFENLLTKKTGGPKLKDLPTREARIEALANAFTVADTIAGDQAWNVLLLDDLYDSGATAQAACQALRTYRKISGVYVATLTSTV</sequence>
<dbReference type="PANTHER" id="PTHR47505:SF1">
    <property type="entry name" value="DNA UTILIZATION PROTEIN YHGH"/>
    <property type="match status" value="1"/>
</dbReference>
<dbReference type="InterPro" id="IPR051910">
    <property type="entry name" value="ComF/GntX_DNA_util-trans"/>
</dbReference>
<evidence type="ECO:0000256" key="1">
    <source>
        <dbReference type="ARBA" id="ARBA00008007"/>
    </source>
</evidence>
<protein>
    <recommendedName>
        <fullName evidence="4">ComF family protein</fullName>
    </recommendedName>
</protein>